<protein>
    <submittedName>
        <fullName evidence="2">Uncharacterized protein</fullName>
    </submittedName>
</protein>
<dbReference type="Proteomes" id="UP000010074">
    <property type="component" value="Chromosome"/>
</dbReference>
<evidence type="ECO:0000313" key="3">
    <source>
        <dbReference type="Proteomes" id="UP000010074"/>
    </source>
</evidence>
<dbReference type="EMBL" id="CP002930">
    <property type="protein sequence ID" value="AFY01039.1"/>
    <property type="molecule type" value="Genomic_DNA"/>
</dbReference>
<evidence type="ECO:0000256" key="1">
    <source>
        <dbReference type="SAM" id="SignalP"/>
    </source>
</evidence>
<keyword evidence="1" id="KW-0732">Signal</keyword>
<reference evidence="2 3" key="1">
    <citation type="journal article" date="2012" name="BMC Genomics">
        <title>Genome analysis of a simultaneously predatory and prey-independent, novel Bdellovibrio bacteriovorus from the River Tiber, supports in silico predictions of both ancient and recent lateral gene transfer from diverse bacteria.</title>
        <authorList>
            <person name="Hobley L."/>
            <person name="Lerner T.R."/>
            <person name="Williams L.E."/>
            <person name="Lambert C."/>
            <person name="Till R."/>
            <person name="Milner D.S."/>
            <person name="Basford S.M."/>
            <person name="Capeness M.J."/>
            <person name="Fenton A.K."/>
            <person name="Atterbury R.J."/>
            <person name="Harris M.A."/>
            <person name="Sockett R.E."/>
        </authorList>
    </citation>
    <scope>NUCLEOTIDE SEQUENCE [LARGE SCALE GENOMIC DNA]</scope>
    <source>
        <strain evidence="2 3">Tiberius</strain>
    </source>
</reference>
<accession>K7Z957</accession>
<dbReference type="KEGG" id="bbat:Bdt_1341"/>
<feature type="signal peptide" evidence="1">
    <location>
        <begin position="1"/>
        <end position="19"/>
    </location>
</feature>
<sequence>MIKYFITLFIAFSAVPAVSCPQLSGNFDCTAETGPVNSFTISTTTEKGQVVYYINGTKLIANGTPETRRRGDAFPTTYTTSCEGQTLRARIQTQVSSSICPSLPLSIDSISLFTPVGNQIEMDDITIALCPDKAPMNVRHKFICTKK</sequence>
<dbReference type="RefSeq" id="WP_015090501.1">
    <property type="nucleotide sequence ID" value="NC_019567.1"/>
</dbReference>
<organism evidence="2 3">
    <name type="scientific">Bdellovibrio bacteriovorus str. Tiberius</name>
    <dbReference type="NCBI Taxonomy" id="1069642"/>
    <lineage>
        <taxon>Bacteria</taxon>
        <taxon>Pseudomonadati</taxon>
        <taxon>Bdellovibrionota</taxon>
        <taxon>Bdellovibrionia</taxon>
        <taxon>Bdellovibrionales</taxon>
        <taxon>Pseudobdellovibrionaceae</taxon>
        <taxon>Bdellovibrio</taxon>
    </lineage>
</organism>
<feature type="chain" id="PRO_5003914109" evidence="1">
    <location>
        <begin position="20"/>
        <end position="147"/>
    </location>
</feature>
<dbReference type="PATRIC" id="fig|1069642.3.peg.1323"/>
<evidence type="ECO:0000313" key="2">
    <source>
        <dbReference type="EMBL" id="AFY01039.1"/>
    </source>
</evidence>
<proteinExistence type="predicted"/>
<name>K7Z957_BDEBC</name>
<dbReference type="OrthoDB" id="9342701at2"/>
<dbReference type="AlphaFoldDB" id="K7Z957"/>
<dbReference type="STRING" id="1069642.Bdt_1341"/>
<gene>
    <name evidence="2" type="ORF">Bdt_1341</name>
</gene>
<dbReference type="HOGENOM" id="CLU_1764438_0_0_7"/>